<protein>
    <submittedName>
        <fullName evidence="1">Uncharacterized protein</fullName>
    </submittedName>
</protein>
<proteinExistence type="predicted"/>
<evidence type="ECO:0000313" key="1">
    <source>
        <dbReference type="EMBL" id="EGU72721.1"/>
    </source>
</evidence>
<organism evidence="1">
    <name type="scientific">Fusarium oxysporum (strain Fo5176)</name>
    <name type="common">Fusarium vascular wilt</name>
    <dbReference type="NCBI Taxonomy" id="660025"/>
    <lineage>
        <taxon>Eukaryota</taxon>
        <taxon>Fungi</taxon>
        <taxon>Dikarya</taxon>
        <taxon>Ascomycota</taxon>
        <taxon>Pezizomycotina</taxon>
        <taxon>Sordariomycetes</taxon>
        <taxon>Hypocreomycetidae</taxon>
        <taxon>Hypocreales</taxon>
        <taxon>Nectriaceae</taxon>
        <taxon>Fusarium</taxon>
        <taxon>Fusarium oxysporum species complex</taxon>
    </lineage>
</organism>
<sequence length="185" mass="20697">MAGNYVFYFGQSPEFLWIWLINVDLSGQYVIRRDTSCLIFLLLNRKEKSPDACSIPTRTLIAEGYQRPGALAYETKHTINPAAMPADQRETFSKAIGKQGSNGGFNLLKYNPEAPILTDRVTIYGFVVAQLALLGWGALNCVGHLQNPPDVREIIHLEKKELRAFANGRHHQQGDSIARLRANQA</sequence>
<gene>
    <name evidence="1" type="ORF">FOXB_16768</name>
</gene>
<accession>F9GDN4</accession>
<comment type="caution">
    <text evidence="1">The sequence shown here is derived from an EMBL/GenBank/DDBJ whole genome shotgun (WGS) entry which is preliminary data.</text>
</comment>
<name>F9GDN4_FUSOF</name>
<dbReference type="OrthoDB" id="10317915at2759"/>
<dbReference type="AlphaFoldDB" id="F9GDN4"/>
<reference evidence="1" key="1">
    <citation type="journal article" date="2012" name="Mol. Plant Microbe Interact.">
        <title>A highly conserved effector in Fusarium oxysporum is required for full virulence on Arabidopsis.</title>
        <authorList>
            <person name="Thatcher L.F."/>
            <person name="Gardiner D.M."/>
            <person name="Kazan K."/>
            <person name="Manners J."/>
        </authorList>
    </citation>
    <scope>NUCLEOTIDE SEQUENCE [LARGE SCALE GENOMIC DNA]</scope>
    <source>
        <strain evidence="1">Fo5176</strain>
    </source>
</reference>
<dbReference type="EMBL" id="AFQF01005619">
    <property type="protein sequence ID" value="EGU72721.1"/>
    <property type="molecule type" value="Genomic_DNA"/>
</dbReference>